<dbReference type="EMBL" id="MCFA01000092">
    <property type="protein sequence ID" value="ORY09013.1"/>
    <property type="molecule type" value="Genomic_DNA"/>
</dbReference>
<dbReference type="OrthoDB" id="16120at2759"/>
<evidence type="ECO:0000256" key="7">
    <source>
        <dbReference type="ARBA" id="ARBA00025287"/>
    </source>
</evidence>
<feature type="region of interest" description="Disordered" evidence="9">
    <location>
        <begin position="29"/>
        <end position="57"/>
    </location>
</feature>
<dbReference type="GO" id="GO:0000159">
    <property type="term" value="C:protein phosphatase type 2A complex"/>
    <property type="evidence" value="ECO:0007669"/>
    <property type="project" value="TreeGrafter"/>
</dbReference>
<dbReference type="Pfam" id="PF03095">
    <property type="entry name" value="PTPA"/>
    <property type="match status" value="1"/>
</dbReference>
<evidence type="ECO:0000256" key="4">
    <source>
        <dbReference type="ARBA" id="ARBA00022490"/>
    </source>
</evidence>
<evidence type="ECO:0000313" key="11">
    <source>
        <dbReference type="Proteomes" id="UP000193144"/>
    </source>
</evidence>
<dbReference type="SUPFAM" id="SSF140984">
    <property type="entry name" value="PTPA-like"/>
    <property type="match status" value="1"/>
</dbReference>
<comment type="function">
    <text evidence="7">PPIases accelerate the folding of proteins. It catalyzes the cis-trans isomerization of proline imidic peptide bonds in oligopeptides. Acts as a regulatory subunit for PP2A-like phosphatases modulating their activity or substrate specificity, probably by inducing a conformational change in the catalytic subunit, a direct target of the PPIase. Can reactivate inactive phosphatase PP2A-phosphatase methylesterase complexes (PP2Ai) in presence of ATP and Mg(2+) by dissociating the inactive form from the complex.</text>
</comment>
<dbReference type="InterPro" id="IPR037218">
    <property type="entry name" value="PTPA_sf"/>
</dbReference>
<dbReference type="GO" id="GO:0007052">
    <property type="term" value="P:mitotic spindle organization"/>
    <property type="evidence" value="ECO:0007669"/>
    <property type="project" value="TreeGrafter"/>
</dbReference>
<dbReference type="FunFam" id="1.20.120.1150:FF:000002">
    <property type="entry name" value="Serine/threonine-protein phosphatase 2A activator"/>
    <property type="match status" value="1"/>
</dbReference>
<keyword evidence="4 8" id="KW-0963">Cytoplasm</keyword>
<dbReference type="GO" id="GO:0008160">
    <property type="term" value="F:protein tyrosine phosphatase activator activity"/>
    <property type="evidence" value="ECO:0007669"/>
    <property type="project" value="TreeGrafter"/>
</dbReference>
<feature type="compositionally biased region" description="Pro residues" evidence="9">
    <location>
        <begin position="42"/>
        <end position="55"/>
    </location>
</feature>
<reference evidence="10 11" key="1">
    <citation type="submission" date="2016-07" db="EMBL/GenBank/DDBJ databases">
        <title>Pervasive Adenine N6-methylation of Active Genes in Fungi.</title>
        <authorList>
            <consortium name="DOE Joint Genome Institute"/>
            <person name="Mondo S.J."/>
            <person name="Dannebaum R.O."/>
            <person name="Kuo R.C."/>
            <person name="Labutti K."/>
            <person name="Haridas S."/>
            <person name="Kuo A."/>
            <person name="Salamov A."/>
            <person name="Ahrendt S.R."/>
            <person name="Lipzen A."/>
            <person name="Sullivan W."/>
            <person name="Andreopoulos W.B."/>
            <person name="Clum A."/>
            <person name="Lindquist E."/>
            <person name="Daum C."/>
            <person name="Ramamoorthy G.K."/>
            <person name="Gryganskyi A."/>
            <person name="Culley D."/>
            <person name="Magnuson J.K."/>
            <person name="James T.Y."/>
            <person name="O'Malley M.A."/>
            <person name="Stajich J.E."/>
            <person name="Spatafora J.W."/>
            <person name="Visel A."/>
            <person name="Grigoriev I.V."/>
        </authorList>
    </citation>
    <scope>NUCLEOTIDE SEQUENCE [LARGE SCALE GENOMIC DNA]</scope>
    <source>
        <strain evidence="10 11">CBS 115471</strain>
    </source>
</reference>
<evidence type="ECO:0000256" key="6">
    <source>
        <dbReference type="ARBA" id="ARBA00023235"/>
    </source>
</evidence>
<dbReference type="EC" id="5.2.1.8" evidence="8"/>
<dbReference type="InterPro" id="IPR004327">
    <property type="entry name" value="Phstyr_phstse_ac"/>
</dbReference>
<dbReference type="GO" id="GO:0005737">
    <property type="term" value="C:cytoplasm"/>
    <property type="evidence" value="ECO:0007669"/>
    <property type="project" value="UniProtKB-SubCell"/>
</dbReference>
<dbReference type="InterPro" id="IPR043170">
    <property type="entry name" value="PTPA_C_lid"/>
</dbReference>
<dbReference type="Proteomes" id="UP000193144">
    <property type="component" value="Unassembled WGS sequence"/>
</dbReference>
<dbReference type="GO" id="GO:0003755">
    <property type="term" value="F:peptidyl-prolyl cis-trans isomerase activity"/>
    <property type="evidence" value="ECO:0007669"/>
    <property type="project" value="UniProtKB-KW"/>
</dbReference>
<name>A0A1Y1ZFI6_9PLEO</name>
<evidence type="ECO:0000256" key="9">
    <source>
        <dbReference type="SAM" id="MobiDB-lite"/>
    </source>
</evidence>
<dbReference type="PANTHER" id="PTHR10012">
    <property type="entry name" value="SERINE/THREONINE-PROTEIN PHOSPHATASE 2A REGULATORY SUBUNIT B"/>
    <property type="match status" value="1"/>
</dbReference>
<comment type="catalytic activity">
    <reaction evidence="1 8">
        <text>[protein]-peptidylproline (omega=180) = [protein]-peptidylproline (omega=0)</text>
        <dbReference type="Rhea" id="RHEA:16237"/>
        <dbReference type="Rhea" id="RHEA-COMP:10747"/>
        <dbReference type="Rhea" id="RHEA-COMP:10748"/>
        <dbReference type="ChEBI" id="CHEBI:83833"/>
        <dbReference type="ChEBI" id="CHEBI:83834"/>
        <dbReference type="EC" id="5.2.1.8"/>
    </reaction>
</comment>
<dbReference type="STRING" id="1231657.A0A1Y1ZFI6"/>
<organism evidence="10 11">
    <name type="scientific">Clohesyomyces aquaticus</name>
    <dbReference type="NCBI Taxonomy" id="1231657"/>
    <lineage>
        <taxon>Eukaryota</taxon>
        <taxon>Fungi</taxon>
        <taxon>Dikarya</taxon>
        <taxon>Ascomycota</taxon>
        <taxon>Pezizomycotina</taxon>
        <taxon>Dothideomycetes</taxon>
        <taxon>Pleosporomycetidae</taxon>
        <taxon>Pleosporales</taxon>
        <taxon>Lindgomycetaceae</taxon>
        <taxon>Clohesyomyces</taxon>
    </lineage>
</organism>
<evidence type="ECO:0000256" key="1">
    <source>
        <dbReference type="ARBA" id="ARBA00000971"/>
    </source>
</evidence>
<protein>
    <recommendedName>
        <fullName evidence="8">Serine/threonine-protein phosphatase 2A activator</fullName>
        <ecNumber evidence="8">5.2.1.8</ecNumber>
    </recommendedName>
    <alternativeName>
        <fullName evidence="8">Phosphotyrosyl phosphatase activator</fullName>
    </alternativeName>
</protein>
<dbReference type="CDD" id="cd04087">
    <property type="entry name" value="PTPA"/>
    <property type="match status" value="1"/>
</dbReference>
<accession>A0A1Y1ZFI6</accession>
<keyword evidence="5 8" id="KW-0697">Rotamase</keyword>
<evidence type="ECO:0000256" key="3">
    <source>
        <dbReference type="ARBA" id="ARBA00011019"/>
    </source>
</evidence>
<comment type="caution">
    <text evidence="10">The sequence shown here is derived from an EMBL/GenBank/DDBJ whole genome shotgun (WGS) entry which is preliminary data.</text>
</comment>
<dbReference type="GO" id="GO:0005634">
    <property type="term" value="C:nucleus"/>
    <property type="evidence" value="ECO:0007669"/>
    <property type="project" value="TreeGrafter"/>
</dbReference>
<gene>
    <name evidence="10" type="ORF">BCR34DRAFT_603162</name>
</gene>
<comment type="subcellular location">
    <subcellularLocation>
        <location evidence="2 8">Cytoplasm</location>
    </subcellularLocation>
</comment>
<evidence type="ECO:0000313" key="10">
    <source>
        <dbReference type="EMBL" id="ORY09013.1"/>
    </source>
</evidence>
<dbReference type="Gene3D" id="1.20.120.1150">
    <property type="match status" value="1"/>
</dbReference>
<dbReference type="AlphaFoldDB" id="A0A1Y1ZFI6"/>
<evidence type="ECO:0000256" key="5">
    <source>
        <dbReference type="ARBA" id="ARBA00023110"/>
    </source>
</evidence>
<proteinExistence type="inferred from homology"/>
<evidence type="ECO:0000256" key="2">
    <source>
        <dbReference type="ARBA" id="ARBA00004496"/>
    </source>
</evidence>
<keyword evidence="11" id="KW-1185">Reference proteome</keyword>
<dbReference type="PIRSF" id="PIRSF016325">
    <property type="entry name" value="Phstyr_phstse_ac"/>
    <property type="match status" value="1"/>
</dbReference>
<sequence>MAAPPPPPPPALPSPPAIPILAVKLPKLVPRKRAPQRDGESAPPPPTPALAPPPDLTNHEFCMPSRRILSPADHELFLASPTCTLVQAWIFTLSDSVRDRSVSSIKPSEIHPTIHKILSILSSASEILSRNPPLDTGSRFGNPVFRNFVDDVAAALAPWHTSILGLTSPSQITEISTYLHNAFGNASRIDYGSGHELNFLLWLLALYLSSLLPPSTFPSLVLIVFPAYLELLRAVQSTYYLEPAGSHGVWGLDDYQFLPFLFGASQLRSHPYITPKAIHNALTLEEEGKEYLYLDQIAFVNSIKNVDGLRWHSPMLDDISSARNWSKIESGMRKMFVKEILHKLPVMQHFLFGSLIPAEEGMSREEDFEGKGEGEGQEGEVRVWDDAEGKRHVHASTGWGDCCGIRVPAAVGAEGEMRKGGVGS</sequence>
<keyword evidence="6 8" id="KW-0413">Isomerase</keyword>
<dbReference type="PANTHER" id="PTHR10012:SF5">
    <property type="entry name" value="SERINE_THREONINE-PROTEIN PHOSPHATASE 2A ACTIVATOR 2"/>
    <property type="match status" value="1"/>
</dbReference>
<evidence type="ECO:0000256" key="8">
    <source>
        <dbReference type="RuleBase" id="RU361210"/>
    </source>
</evidence>
<comment type="similarity">
    <text evidence="3 8">Belongs to the PTPA-type PPIase family.</text>
</comment>